<dbReference type="Proteomes" id="UP000225448">
    <property type="component" value="Segment"/>
</dbReference>
<evidence type="ECO:0000313" key="2">
    <source>
        <dbReference type="Proteomes" id="UP000225448"/>
    </source>
</evidence>
<dbReference type="EMBL" id="MF042360">
    <property type="protein sequence ID" value="ARV76655.1"/>
    <property type="molecule type" value="Genomic_DNA"/>
</dbReference>
<evidence type="ECO:0000313" key="1">
    <source>
        <dbReference type="EMBL" id="ARV76655.1"/>
    </source>
</evidence>
<accession>A0A1Y0SVZ9</accession>
<reference evidence="1 2" key="1">
    <citation type="submission" date="2017-05" db="EMBL/GenBank/DDBJ databases">
        <authorList>
            <person name="Song R."/>
            <person name="Chenine A.L."/>
            <person name="Ruprecht R.M."/>
        </authorList>
    </citation>
    <scope>NUCLEOTIDE SEQUENCE [LARGE SCALE GENOMIC DNA]</scope>
</reference>
<gene>
    <name evidence="1" type="ORF">PHABIO_24</name>
</gene>
<proteinExistence type="predicted"/>
<name>A0A1Y0SVZ9_9CAUD</name>
<organism evidence="1 2">
    <name type="scientific">Pseudomonas phage Phabio</name>
    <dbReference type="NCBI Taxonomy" id="2006668"/>
    <lineage>
        <taxon>Viruses</taxon>
        <taxon>Duplodnaviria</taxon>
        <taxon>Heunggongvirae</taxon>
        <taxon>Uroviricota</taxon>
        <taxon>Caudoviricetes</taxon>
        <taxon>Chimalliviridae</taxon>
        <taxon>Phabiovirus</taxon>
        <taxon>Phabiovirus phabio</taxon>
    </lineage>
</organism>
<keyword evidence="2" id="KW-1185">Reference proteome</keyword>
<sequence length="73" mass="8390">MTQCAKCDLDAIEGEEICMTHLLEPFGPRKSKKEIKAEAVRKHNERFEFIKANPKPLSEQLTEYVREVVGSIK</sequence>
<protein>
    <submittedName>
        <fullName evidence="1">Uncharacterized protein</fullName>
    </submittedName>
</protein>